<keyword evidence="1 4" id="KW-0812">Transmembrane</keyword>
<keyword evidence="7" id="KW-1185">Reference proteome</keyword>
<feature type="transmembrane region" description="Helical" evidence="4">
    <location>
        <begin position="337"/>
        <end position="357"/>
    </location>
</feature>
<organism evidence="6 7">
    <name type="scientific">Saccharothrix violaceirubra</name>
    <dbReference type="NCBI Taxonomy" id="413306"/>
    <lineage>
        <taxon>Bacteria</taxon>
        <taxon>Bacillati</taxon>
        <taxon>Actinomycetota</taxon>
        <taxon>Actinomycetes</taxon>
        <taxon>Pseudonocardiales</taxon>
        <taxon>Pseudonocardiaceae</taxon>
        <taxon>Saccharothrix</taxon>
    </lineage>
</organism>
<evidence type="ECO:0000256" key="4">
    <source>
        <dbReference type="SAM" id="Phobius"/>
    </source>
</evidence>
<feature type="domain" description="HAMP" evidence="5">
    <location>
        <begin position="609"/>
        <end position="645"/>
    </location>
</feature>
<proteinExistence type="predicted"/>
<evidence type="ECO:0000313" key="7">
    <source>
        <dbReference type="Proteomes" id="UP000542674"/>
    </source>
</evidence>
<evidence type="ECO:0000256" key="3">
    <source>
        <dbReference type="SAM" id="MobiDB-lite"/>
    </source>
</evidence>
<keyword evidence="2 4" id="KW-1133">Transmembrane helix</keyword>
<evidence type="ECO:0000256" key="2">
    <source>
        <dbReference type="ARBA" id="ARBA00022989"/>
    </source>
</evidence>
<feature type="transmembrane region" description="Helical" evidence="4">
    <location>
        <begin position="590"/>
        <end position="612"/>
    </location>
</feature>
<evidence type="ECO:0000256" key="1">
    <source>
        <dbReference type="ARBA" id="ARBA00022692"/>
    </source>
</evidence>
<accession>A0A7W7T4S2</accession>
<dbReference type="Gene3D" id="3.30.450.20">
    <property type="entry name" value="PAS domain"/>
    <property type="match status" value="1"/>
</dbReference>
<protein>
    <submittedName>
        <fullName evidence="6">HAMP domain-containing protein</fullName>
    </submittedName>
</protein>
<dbReference type="AlphaFoldDB" id="A0A7W7T4S2"/>
<dbReference type="Proteomes" id="UP000542674">
    <property type="component" value="Unassembled WGS sequence"/>
</dbReference>
<dbReference type="Pfam" id="PF00672">
    <property type="entry name" value="HAMP"/>
    <property type="match status" value="1"/>
</dbReference>
<dbReference type="CDD" id="cd06225">
    <property type="entry name" value="HAMP"/>
    <property type="match status" value="1"/>
</dbReference>
<name>A0A7W7T4S2_9PSEU</name>
<keyword evidence="4" id="KW-0472">Membrane</keyword>
<feature type="transmembrane region" description="Helical" evidence="4">
    <location>
        <begin position="253"/>
        <end position="274"/>
    </location>
</feature>
<dbReference type="Gene3D" id="6.10.340.10">
    <property type="match status" value="1"/>
</dbReference>
<comment type="caution">
    <text evidence="6">The sequence shown here is derived from an EMBL/GenBank/DDBJ whole genome shotgun (WGS) entry which is preliminary data.</text>
</comment>
<evidence type="ECO:0000313" key="6">
    <source>
        <dbReference type="EMBL" id="MBB4966563.1"/>
    </source>
</evidence>
<dbReference type="EMBL" id="JACHJS010000001">
    <property type="protein sequence ID" value="MBB4966563.1"/>
    <property type="molecule type" value="Genomic_DNA"/>
</dbReference>
<dbReference type="InterPro" id="IPR003660">
    <property type="entry name" value="HAMP_dom"/>
</dbReference>
<dbReference type="GO" id="GO:0016020">
    <property type="term" value="C:membrane"/>
    <property type="evidence" value="ECO:0007669"/>
    <property type="project" value="InterPro"/>
</dbReference>
<dbReference type="GO" id="GO:0007165">
    <property type="term" value="P:signal transduction"/>
    <property type="evidence" value="ECO:0007669"/>
    <property type="project" value="InterPro"/>
</dbReference>
<dbReference type="RefSeq" id="WP_184670634.1">
    <property type="nucleotide sequence ID" value="NZ_BAABAI010000022.1"/>
</dbReference>
<feature type="region of interest" description="Disordered" evidence="3">
    <location>
        <begin position="435"/>
        <end position="455"/>
    </location>
</feature>
<reference evidence="6 7" key="1">
    <citation type="submission" date="2020-08" db="EMBL/GenBank/DDBJ databases">
        <title>Sequencing the genomes of 1000 actinobacteria strains.</title>
        <authorList>
            <person name="Klenk H.-P."/>
        </authorList>
    </citation>
    <scope>NUCLEOTIDE SEQUENCE [LARGE SCALE GENOMIC DNA]</scope>
    <source>
        <strain evidence="6 7">DSM 45084</strain>
    </source>
</reference>
<gene>
    <name evidence="6" type="ORF">F4559_003922</name>
</gene>
<evidence type="ECO:0000259" key="5">
    <source>
        <dbReference type="Pfam" id="PF00672"/>
    </source>
</evidence>
<feature type="compositionally biased region" description="Basic and acidic residues" evidence="3">
    <location>
        <begin position="436"/>
        <end position="445"/>
    </location>
</feature>
<sequence length="691" mass="71457">MRRLPVAMLVALLVVAAATALFLGGRNDPQVPTAFLDAQRDTAESAARSVGATASQALADLRTAAANPPGDPAALLDKAARARTWLGLTLFTDSGRTAAATRGKAVPATALPSVTTGGSVVALVAEDGEPQLLAVTPLDGGRVLAATTAIRLPQPVADDTLGQRFVLTTLSGRIAGSAGQQAQLDAAVAALATRAGRNAAGGPGVLLGTPDGDRTPTLAFARVTPSAAPAGLDLAVVVVATGTPYDGDEGSGLVPAALLALLAIVGFLVVRGVVTGPIRAARRDLLRVAAGDLATEPGRYRTDDVHRVVAAARECRDLIAGRPDAKPPRGRKVSARAVTIALAATLFAWSAGMLVQFRSDEVRIPDSVTAAVRSQTGMATETLRRSLNDSLSDLRDVVTTKDTAALNRALRDLNAAQPRYRSVYLVDKAGKAIATDGRDPLRDTETPATEPRLRQQNQDGRVPVIFAEVPLPDGAGSAIAELDLDHLQALLGRVPGHARLVDGDLRTIGSTDGYVAFAQVTEAHLREGVAKAKAGELVGATHSTPGGQVIVASAAVSGGEAGDLGWAVVTERPGAELALPLNETRKHAQLAALLVALIALFGHGWLLFTVLLPLHRLARSADAVVDGDVTSVIYPQRHDEVGTMASCLEICRQAVVHGPGRLGAVRRPRGAATDQTVLMGRIEEPVRRGSS</sequence>